<evidence type="ECO:0000313" key="1">
    <source>
        <dbReference type="EMBL" id="UZK55971.1"/>
    </source>
</evidence>
<evidence type="ECO:0000313" key="2">
    <source>
        <dbReference type="Proteomes" id="UP001164963"/>
    </source>
</evidence>
<reference evidence="1" key="1">
    <citation type="journal article" date="2022" name="Front. Microbiol.">
        <title>Mirubactin C rescues the lethal effect of cell wall biosynthesis mutations in Bacillus subtilis.</title>
        <authorList>
            <person name="Kepplinger B."/>
            <person name="Wen X."/>
            <person name="Tyler A.R."/>
            <person name="Kim B.Y."/>
            <person name="Brown J."/>
            <person name="Banks P."/>
            <person name="Dashti Y."/>
            <person name="Mackenzie E.S."/>
            <person name="Wills C."/>
            <person name="Kawai Y."/>
            <person name="Waldron K.J."/>
            <person name="Allenby N.E.E."/>
            <person name="Wu L.J."/>
            <person name="Hall M.J."/>
            <person name="Errington J."/>
        </authorList>
    </citation>
    <scope>NUCLEOTIDE SEQUENCE</scope>
    <source>
        <strain evidence="1">MDA8-470</strain>
    </source>
</reference>
<dbReference type="EMBL" id="CP098740">
    <property type="protein sequence ID" value="UZK55971.1"/>
    <property type="molecule type" value="Genomic_DNA"/>
</dbReference>
<name>A0ABY6PVZ6_9ACTN</name>
<accession>A0ABY6PVZ6</accession>
<keyword evidence="2" id="KW-1185">Reference proteome</keyword>
<gene>
    <name evidence="1" type="ORF">NEH16_19290</name>
</gene>
<organism evidence="1 2">
    <name type="scientific">Streptomyces drozdowiczii</name>
    <dbReference type="NCBI Taxonomy" id="202862"/>
    <lineage>
        <taxon>Bacteria</taxon>
        <taxon>Bacillati</taxon>
        <taxon>Actinomycetota</taxon>
        <taxon>Actinomycetes</taxon>
        <taxon>Kitasatosporales</taxon>
        <taxon>Streptomycetaceae</taxon>
        <taxon>Streptomyces</taxon>
    </lineage>
</organism>
<proteinExistence type="predicted"/>
<dbReference type="RefSeq" id="WP_265543991.1">
    <property type="nucleotide sequence ID" value="NZ_CP098740.1"/>
</dbReference>
<dbReference type="Proteomes" id="UP001164963">
    <property type="component" value="Chromosome"/>
</dbReference>
<protein>
    <submittedName>
        <fullName evidence="1">Uncharacterized protein</fullName>
    </submittedName>
</protein>
<sequence>MDGEVVMRPAGELPGYATWHWKETASLPEGAGPRSDALPQVGLDGACPASFVPADEPGQQRYSVLYTGSGHALAQHRVIEYEATATARSQVTALRGAMERCGLHSASPSAREKEEGSAVWSGTVDDGRTLRVTVRRWESWVSVEEVLHGKPVG</sequence>